<comment type="caution">
    <text evidence="1">The sequence shown here is derived from an EMBL/GenBank/DDBJ whole genome shotgun (WGS) entry which is preliminary data.</text>
</comment>
<gene>
    <name evidence="1" type="ORF">DXZ20_12425</name>
</gene>
<name>A0A6M0RJM8_9CYAN</name>
<reference evidence="1 2" key="1">
    <citation type="journal article" date="2020" name="Microb. Ecol.">
        <title>Ecogenomics of the Marine Benthic Filamentous Cyanobacterium Adonisia.</title>
        <authorList>
            <person name="Walter J.M."/>
            <person name="Coutinho F.H."/>
            <person name="Leomil L."/>
            <person name="Hargreaves P.I."/>
            <person name="Campeao M.E."/>
            <person name="Vieira V.V."/>
            <person name="Silva B.S."/>
            <person name="Fistarol G.O."/>
            <person name="Salomon P.S."/>
            <person name="Sawabe T."/>
            <person name="Mino S."/>
            <person name="Hosokawa M."/>
            <person name="Miyashita H."/>
            <person name="Maruyama F."/>
            <person name="van Verk M.C."/>
            <person name="Dutilh B.E."/>
            <person name="Thompson C.C."/>
            <person name="Thompson F.L."/>
        </authorList>
    </citation>
    <scope>NUCLEOTIDE SEQUENCE [LARGE SCALE GENOMIC DNA]</scope>
    <source>
        <strain evidence="1 2">CCMR0081</strain>
    </source>
</reference>
<proteinExistence type="predicted"/>
<dbReference type="Proteomes" id="UP000481033">
    <property type="component" value="Unassembled WGS sequence"/>
</dbReference>
<accession>A0A6M0RJM8</accession>
<evidence type="ECO:0000313" key="2">
    <source>
        <dbReference type="Proteomes" id="UP000481033"/>
    </source>
</evidence>
<keyword evidence="2" id="KW-1185">Reference proteome</keyword>
<protein>
    <submittedName>
        <fullName evidence="1">Uncharacterized protein</fullName>
    </submittedName>
</protein>
<dbReference type="EMBL" id="QXHD01000004">
    <property type="protein sequence ID" value="NEZ56465.1"/>
    <property type="molecule type" value="Genomic_DNA"/>
</dbReference>
<organism evidence="1 2">
    <name type="scientific">Adonisia turfae CCMR0081</name>
    <dbReference type="NCBI Taxonomy" id="2292702"/>
    <lineage>
        <taxon>Bacteria</taxon>
        <taxon>Bacillati</taxon>
        <taxon>Cyanobacteriota</taxon>
        <taxon>Adonisia</taxon>
        <taxon>Adonisia turfae</taxon>
    </lineage>
</organism>
<dbReference type="RefSeq" id="WP_163698476.1">
    <property type="nucleotide sequence ID" value="NZ_QXHD01000004.1"/>
</dbReference>
<evidence type="ECO:0000313" key="1">
    <source>
        <dbReference type="EMBL" id="NEZ56465.1"/>
    </source>
</evidence>
<sequence>MKLSHYYELPDLEHVYLEDSYVLNIETLETCVKFLLDVVLTKEHPAYRTPPHEEQYCYKKAYLEFNQVDKVKWINKVMIPYSDASGEIDYGNIDTLSCSHGNYHLSGDWGEIEIISSPPTIEFLASDKNESK</sequence>
<dbReference type="AlphaFoldDB" id="A0A6M0RJM8"/>